<reference evidence="2" key="1">
    <citation type="submission" date="2023-01" db="EMBL/GenBank/DDBJ databases">
        <title>Whole-genome sequence of Pseudomonas putida NBRC 14671.</title>
        <authorList>
            <person name="Morohoshi T."/>
            <person name="Someya N."/>
        </authorList>
    </citation>
    <scope>NUCLEOTIDE SEQUENCE</scope>
    <source>
        <strain evidence="2">NBRC 14671</strain>
    </source>
</reference>
<dbReference type="EMBL" id="BSKJ01000003">
    <property type="protein sequence ID" value="GLO34861.1"/>
    <property type="molecule type" value="Genomic_DNA"/>
</dbReference>
<evidence type="ECO:0000256" key="1">
    <source>
        <dbReference type="SAM" id="MobiDB-lite"/>
    </source>
</evidence>
<organism evidence="2 3">
    <name type="scientific">Pseudomonas putida</name>
    <name type="common">Arthrobacter siderocapsulatus</name>
    <dbReference type="NCBI Taxonomy" id="303"/>
    <lineage>
        <taxon>Bacteria</taxon>
        <taxon>Pseudomonadati</taxon>
        <taxon>Pseudomonadota</taxon>
        <taxon>Gammaproteobacteria</taxon>
        <taxon>Pseudomonadales</taxon>
        <taxon>Pseudomonadaceae</taxon>
        <taxon>Pseudomonas</taxon>
    </lineage>
</organism>
<name>A0AA37VMK1_PSEPU</name>
<evidence type="ECO:0000313" key="3">
    <source>
        <dbReference type="Proteomes" id="UP001161257"/>
    </source>
</evidence>
<dbReference type="AlphaFoldDB" id="A0AA37VMK1"/>
<sequence>MQDEERQPVTYVSDKVPEEKMAELVGTTKRALEGKRSRGVIPEGVWKKIDGRIFYSIRRYEAWLEGSWGYPLESNSSANQSGSVLLATVNVGPKLSHTPRPPRGSKRQPIYALK</sequence>
<protein>
    <recommendedName>
        <fullName evidence="4">Excisionase</fullName>
    </recommendedName>
</protein>
<accession>A0AA37VMK1</accession>
<feature type="region of interest" description="Disordered" evidence="1">
    <location>
        <begin position="91"/>
        <end position="114"/>
    </location>
</feature>
<evidence type="ECO:0008006" key="4">
    <source>
        <dbReference type="Google" id="ProtNLM"/>
    </source>
</evidence>
<evidence type="ECO:0000313" key="2">
    <source>
        <dbReference type="EMBL" id="GLO34861.1"/>
    </source>
</evidence>
<proteinExistence type="predicted"/>
<gene>
    <name evidence="2" type="ORF">PPUN14671_16940</name>
</gene>
<comment type="caution">
    <text evidence="2">The sequence shown here is derived from an EMBL/GenBank/DDBJ whole genome shotgun (WGS) entry which is preliminary data.</text>
</comment>
<dbReference type="Proteomes" id="UP001161257">
    <property type="component" value="Unassembled WGS sequence"/>
</dbReference>